<dbReference type="Gene3D" id="3.80.10.10">
    <property type="entry name" value="Ribonuclease Inhibitor"/>
    <property type="match status" value="1"/>
</dbReference>
<dbReference type="InterPro" id="IPR001810">
    <property type="entry name" value="F-box_dom"/>
</dbReference>
<comment type="caution">
    <text evidence="3">The sequence shown here is derived from an EMBL/GenBank/DDBJ whole genome shotgun (WGS) entry which is preliminary data.</text>
</comment>
<dbReference type="AlphaFoldDB" id="A0A6A4KUH6"/>
<gene>
    <name evidence="3" type="ORF">C3L33_21649</name>
</gene>
<dbReference type="InterPro" id="IPR053781">
    <property type="entry name" value="F-box_AtFBL13-like"/>
</dbReference>
<dbReference type="InterPro" id="IPR036047">
    <property type="entry name" value="F-box-like_dom_sf"/>
</dbReference>
<dbReference type="PANTHER" id="PTHR34223:SF51">
    <property type="entry name" value="OS06G0556300 PROTEIN"/>
    <property type="match status" value="1"/>
</dbReference>
<evidence type="ECO:0000256" key="1">
    <source>
        <dbReference type="SAM" id="MobiDB-lite"/>
    </source>
</evidence>
<evidence type="ECO:0000313" key="3">
    <source>
        <dbReference type="EMBL" id="KAE9446448.1"/>
    </source>
</evidence>
<dbReference type="PANTHER" id="PTHR34223">
    <property type="entry name" value="OS11G0201299 PROTEIN"/>
    <property type="match status" value="1"/>
</dbReference>
<dbReference type="EMBL" id="QEFC01003755">
    <property type="protein sequence ID" value="KAE9446448.1"/>
    <property type="molecule type" value="Genomic_DNA"/>
</dbReference>
<feature type="compositionally biased region" description="Acidic residues" evidence="1">
    <location>
        <begin position="17"/>
        <end position="27"/>
    </location>
</feature>
<feature type="compositionally biased region" description="Basic residues" evidence="1">
    <location>
        <begin position="1"/>
        <end position="12"/>
    </location>
</feature>
<proteinExistence type="predicted"/>
<keyword evidence="4" id="KW-1185">Reference proteome</keyword>
<organism evidence="3 4">
    <name type="scientific">Rhododendron williamsianum</name>
    <dbReference type="NCBI Taxonomy" id="262921"/>
    <lineage>
        <taxon>Eukaryota</taxon>
        <taxon>Viridiplantae</taxon>
        <taxon>Streptophyta</taxon>
        <taxon>Embryophyta</taxon>
        <taxon>Tracheophyta</taxon>
        <taxon>Spermatophyta</taxon>
        <taxon>Magnoliopsida</taxon>
        <taxon>eudicotyledons</taxon>
        <taxon>Gunneridae</taxon>
        <taxon>Pentapetalae</taxon>
        <taxon>asterids</taxon>
        <taxon>Ericales</taxon>
        <taxon>Ericaceae</taxon>
        <taxon>Ericoideae</taxon>
        <taxon>Rhodoreae</taxon>
        <taxon>Rhododendron</taxon>
    </lineage>
</organism>
<sequence>MGSIKRNRKNKMKLIGGEEEEEEEEEDRISRLPDSILHRILSSIDTTSAIPIFVQILSSIDTRSVVQTSVLSKRWRYLWTSVPNIHLDYDEFPGPNNCETKVRRFTHFVNQVLSLRDASNVLRFTLHSSSNVLDPVLVKNCICYAFRHNVRELFLWPECDVDPQHMEFPGCVSEALGISSSSLISLRLACHDFSMPPDKPLLLPALKTLHLAGCWYDYAGFITETVGICTNLETLILDDLELKSLNITAPNLRKLELEYEDDSCSESMIVVSAPRLTSFKLQGNVLPVFSAASLPCLQNVHVNLYRGTIYEELDADILQRIPLNVMKMLEQLGEANSLTLSVETLEGQVLAMDPDSLNNRPSPFCKLKHLKFLLPYCPTLNLPLNAINYLTKGSSRGKLVVEFPEVNGDGQSEKCKFENYKTGVPNKVGDESVEHVLLDCEVDMNYLFCLMFCAKVGFAGLNNTVDFVGLLLATHAYPKGLENVTPLVNVNINRGADQKVFLMRVNLRPSNEIAISGPLPPTDSETAPPLYLIPLDPFTLVADFCYGMHVLIMPFNVAALRLAAEQLEMTDRRAMATRPTRA</sequence>
<dbReference type="InterPro" id="IPR053197">
    <property type="entry name" value="F-box_SCFL_complex_component"/>
</dbReference>
<name>A0A6A4KUH6_9ERIC</name>
<reference evidence="3 4" key="1">
    <citation type="journal article" date="2019" name="Genome Biol. Evol.">
        <title>The Rhododendron genome and chromosomal organization provide insight into shared whole-genome duplications across the heath family (Ericaceae).</title>
        <authorList>
            <person name="Soza V.L."/>
            <person name="Lindsley D."/>
            <person name="Waalkes A."/>
            <person name="Ramage E."/>
            <person name="Patwardhan R.P."/>
            <person name="Burton J.N."/>
            <person name="Adey A."/>
            <person name="Kumar A."/>
            <person name="Qiu R."/>
            <person name="Shendure J."/>
            <person name="Hall B."/>
        </authorList>
    </citation>
    <scope>NUCLEOTIDE SEQUENCE [LARGE SCALE GENOMIC DNA]</scope>
    <source>
        <strain evidence="3">RSF 1966-606</strain>
    </source>
</reference>
<dbReference type="OrthoDB" id="1848700at2759"/>
<dbReference type="Pfam" id="PF00646">
    <property type="entry name" value="F-box"/>
    <property type="match status" value="1"/>
</dbReference>
<evidence type="ECO:0000259" key="2">
    <source>
        <dbReference type="PROSITE" id="PS50181"/>
    </source>
</evidence>
<dbReference type="SUPFAM" id="SSF52047">
    <property type="entry name" value="RNI-like"/>
    <property type="match status" value="1"/>
</dbReference>
<feature type="domain" description="F-box" evidence="2">
    <location>
        <begin position="26"/>
        <end position="78"/>
    </location>
</feature>
<protein>
    <recommendedName>
        <fullName evidence="2">F-box domain-containing protein</fullName>
    </recommendedName>
</protein>
<feature type="non-terminal residue" evidence="3">
    <location>
        <position position="1"/>
    </location>
</feature>
<accession>A0A6A4KUH6</accession>
<dbReference type="CDD" id="cd22160">
    <property type="entry name" value="F-box_AtFBL13-like"/>
    <property type="match status" value="1"/>
</dbReference>
<dbReference type="SUPFAM" id="SSF81383">
    <property type="entry name" value="F-box domain"/>
    <property type="match status" value="1"/>
</dbReference>
<dbReference type="PROSITE" id="PS50181">
    <property type="entry name" value="FBOX"/>
    <property type="match status" value="1"/>
</dbReference>
<dbReference type="Proteomes" id="UP000428333">
    <property type="component" value="Linkage Group LG13"/>
</dbReference>
<evidence type="ECO:0000313" key="4">
    <source>
        <dbReference type="Proteomes" id="UP000428333"/>
    </source>
</evidence>
<feature type="region of interest" description="Disordered" evidence="1">
    <location>
        <begin position="1"/>
        <end position="28"/>
    </location>
</feature>
<dbReference type="InterPro" id="IPR032675">
    <property type="entry name" value="LRR_dom_sf"/>
</dbReference>